<evidence type="ECO:0000313" key="1">
    <source>
        <dbReference type="EMBL" id="GAA3223003.1"/>
    </source>
</evidence>
<evidence type="ECO:0000313" key="2">
    <source>
        <dbReference type="Proteomes" id="UP001501237"/>
    </source>
</evidence>
<dbReference type="RefSeq" id="WP_344832443.1">
    <property type="nucleotide sequence ID" value="NZ_BAAAUV010000013.1"/>
</dbReference>
<dbReference type="EMBL" id="BAAAUV010000013">
    <property type="protein sequence ID" value="GAA3223003.1"/>
    <property type="molecule type" value="Genomic_DNA"/>
</dbReference>
<dbReference type="Proteomes" id="UP001501237">
    <property type="component" value="Unassembled WGS sequence"/>
</dbReference>
<keyword evidence="2" id="KW-1185">Reference proteome</keyword>
<accession>A0ABP6QHS0</accession>
<organism evidence="1 2">
    <name type="scientific">Actinocorallia longicatena</name>
    <dbReference type="NCBI Taxonomy" id="111803"/>
    <lineage>
        <taxon>Bacteria</taxon>
        <taxon>Bacillati</taxon>
        <taxon>Actinomycetota</taxon>
        <taxon>Actinomycetes</taxon>
        <taxon>Streptosporangiales</taxon>
        <taxon>Thermomonosporaceae</taxon>
        <taxon>Actinocorallia</taxon>
    </lineage>
</organism>
<proteinExistence type="predicted"/>
<comment type="caution">
    <text evidence="1">The sequence shown here is derived from an EMBL/GenBank/DDBJ whole genome shotgun (WGS) entry which is preliminary data.</text>
</comment>
<gene>
    <name evidence="1" type="ORF">GCM10010468_49190</name>
</gene>
<protein>
    <submittedName>
        <fullName evidence="1">Uncharacterized protein</fullName>
    </submittedName>
</protein>
<reference evidence="2" key="1">
    <citation type="journal article" date="2019" name="Int. J. Syst. Evol. Microbiol.">
        <title>The Global Catalogue of Microorganisms (GCM) 10K type strain sequencing project: providing services to taxonomists for standard genome sequencing and annotation.</title>
        <authorList>
            <consortium name="The Broad Institute Genomics Platform"/>
            <consortium name="The Broad Institute Genome Sequencing Center for Infectious Disease"/>
            <person name="Wu L."/>
            <person name="Ma J."/>
        </authorList>
    </citation>
    <scope>NUCLEOTIDE SEQUENCE [LARGE SCALE GENOMIC DNA]</scope>
    <source>
        <strain evidence="2">JCM 9377</strain>
    </source>
</reference>
<sequence>MIARAAIAASPLEEVRAAIRALDEPLIPADLSRPVRQILETARGILVHPTYRVRPALSKAAVADGTLELARAVNARAVRISLTRNPVPIAADPIAVAQAVHDGPDDRPALAALSDLHCPQRVWVGVPGAEAPDDEYDVCAHCTELAGGEVGYPCATAIAAGLAQPPAPPLEIVYSEEAPF</sequence>
<name>A0ABP6QHS0_9ACTN</name>